<dbReference type="Proteomes" id="UP000030689">
    <property type="component" value="Unassembled WGS sequence"/>
</dbReference>
<evidence type="ECO:0000313" key="2">
    <source>
        <dbReference type="EMBL" id="ESQ29993.1"/>
    </source>
</evidence>
<name>V4KRN6_EUTSA</name>
<proteinExistence type="predicted"/>
<dbReference type="KEGG" id="eus:EUTSA_v10012174mg"/>
<dbReference type="EMBL" id="KI517809">
    <property type="protein sequence ID" value="ESQ29993.1"/>
    <property type="molecule type" value="Genomic_DNA"/>
</dbReference>
<protein>
    <submittedName>
        <fullName evidence="2">Uncharacterized protein</fullName>
    </submittedName>
</protein>
<evidence type="ECO:0000256" key="1">
    <source>
        <dbReference type="SAM" id="MobiDB-lite"/>
    </source>
</evidence>
<gene>
    <name evidence="2" type="ORF">EUTSA_v10012174mg</name>
</gene>
<feature type="compositionally biased region" description="Polar residues" evidence="1">
    <location>
        <begin position="31"/>
        <end position="53"/>
    </location>
</feature>
<reference evidence="2 3" key="1">
    <citation type="journal article" date="2013" name="Front. Plant Sci.">
        <title>The Reference Genome of the Halophytic Plant Eutrema salsugineum.</title>
        <authorList>
            <person name="Yang R."/>
            <person name="Jarvis D.E."/>
            <person name="Chen H."/>
            <person name="Beilstein M.A."/>
            <person name="Grimwood J."/>
            <person name="Jenkins J."/>
            <person name="Shu S."/>
            <person name="Prochnik S."/>
            <person name="Xin M."/>
            <person name="Ma C."/>
            <person name="Schmutz J."/>
            <person name="Wing R.A."/>
            <person name="Mitchell-Olds T."/>
            <person name="Schumaker K.S."/>
            <person name="Wang X."/>
        </authorList>
    </citation>
    <scope>NUCLEOTIDE SEQUENCE [LARGE SCALE GENOMIC DNA]</scope>
</reference>
<dbReference type="AlphaFoldDB" id="V4KRN6"/>
<evidence type="ECO:0000313" key="3">
    <source>
        <dbReference type="Proteomes" id="UP000030689"/>
    </source>
</evidence>
<feature type="compositionally biased region" description="Polar residues" evidence="1">
    <location>
        <begin position="1"/>
        <end position="21"/>
    </location>
</feature>
<dbReference type="Gramene" id="ESQ29993">
    <property type="protein sequence ID" value="ESQ29993"/>
    <property type="gene ID" value="EUTSA_v10012174mg"/>
</dbReference>
<organism evidence="2 3">
    <name type="scientific">Eutrema salsugineum</name>
    <name type="common">Saltwater cress</name>
    <name type="synonym">Sisymbrium salsugineum</name>
    <dbReference type="NCBI Taxonomy" id="72664"/>
    <lineage>
        <taxon>Eukaryota</taxon>
        <taxon>Viridiplantae</taxon>
        <taxon>Streptophyta</taxon>
        <taxon>Embryophyta</taxon>
        <taxon>Tracheophyta</taxon>
        <taxon>Spermatophyta</taxon>
        <taxon>Magnoliopsida</taxon>
        <taxon>eudicotyledons</taxon>
        <taxon>Gunneridae</taxon>
        <taxon>Pentapetalae</taxon>
        <taxon>rosids</taxon>
        <taxon>malvids</taxon>
        <taxon>Brassicales</taxon>
        <taxon>Brassicaceae</taxon>
        <taxon>Eutremeae</taxon>
        <taxon>Eutrema</taxon>
    </lineage>
</organism>
<sequence>MGTGYLSSDSPDHQSTQTPKCNDSVAPASTPKLSSINGTKTETSSVDGSARTETSLRKHMRSCGVNRIEVAYNSNTCELIDLLSGAATGR</sequence>
<feature type="region of interest" description="Disordered" evidence="1">
    <location>
        <begin position="1"/>
        <end position="57"/>
    </location>
</feature>
<keyword evidence="3" id="KW-1185">Reference proteome</keyword>
<accession>V4KRN6</accession>